<feature type="domain" description="C2H2-type" evidence="9">
    <location>
        <begin position="608"/>
        <end position="641"/>
    </location>
</feature>
<dbReference type="AlphaFoldDB" id="A0AAD9Q2R7"/>
<keyword evidence="5" id="KW-0805">Transcription regulation</keyword>
<keyword evidence="3 7" id="KW-0863">Zinc-finger</keyword>
<dbReference type="Pfam" id="PF00096">
    <property type="entry name" value="zf-C2H2"/>
    <property type="match status" value="3"/>
</dbReference>
<dbReference type="InterPro" id="IPR036236">
    <property type="entry name" value="Znf_C2H2_sf"/>
</dbReference>
<keyword evidence="2" id="KW-0677">Repeat</keyword>
<evidence type="ECO:0000313" key="10">
    <source>
        <dbReference type="EMBL" id="KAK2553687.1"/>
    </source>
</evidence>
<evidence type="ECO:0000256" key="1">
    <source>
        <dbReference type="ARBA" id="ARBA00022723"/>
    </source>
</evidence>
<dbReference type="GO" id="GO:0008270">
    <property type="term" value="F:zinc ion binding"/>
    <property type="evidence" value="ECO:0007669"/>
    <property type="project" value="UniProtKB-KW"/>
</dbReference>
<reference evidence="10" key="1">
    <citation type="journal article" date="2023" name="G3 (Bethesda)">
        <title>Whole genome assembly and annotation of the endangered Caribbean coral Acropora cervicornis.</title>
        <authorList>
            <person name="Selwyn J.D."/>
            <person name="Vollmer S.V."/>
        </authorList>
    </citation>
    <scope>NUCLEOTIDE SEQUENCE</scope>
    <source>
        <strain evidence="10">K2</strain>
    </source>
</reference>
<evidence type="ECO:0000256" key="2">
    <source>
        <dbReference type="ARBA" id="ARBA00022737"/>
    </source>
</evidence>
<dbReference type="GO" id="GO:0000978">
    <property type="term" value="F:RNA polymerase II cis-regulatory region sequence-specific DNA binding"/>
    <property type="evidence" value="ECO:0007669"/>
    <property type="project" value="TreeGrafter"/>
</dbReference>
<dbReference type="PANTHER" id="PTHR23235">
    <property type="entry name" value="KRUEPPEL-LIKE TRANSCRIPTION FACTOR"/>
    <property type="match status" value="1"/>
</dbReference>
<feature type="domain" description="C2H2-type" evidence="9">
    <location>
        <begin position="578"/>
        <end position="607"/>
    </location>
</feature>
<dbReference type="EMBL" id="JARQWQ010000075">
    <property type="protein sequence ID" value="KAK2553687.1"/>
    <property type="molecule type" value="Genomic_DNA"/>
</dbReference>
<dbReference type="FunFam" id="3.30.160.60:FF:000032">
    <property type="entry name" value="Krueppel-like factor 4"/>
    <property type="match status" value="1"/>
</dbReference>
<evidence type="ECO:0000256" key="7">
    <source>
        <dbReference type="PROSITE-ProRule" id="PRU00042"/>
    </source>
</evidence>
<dbReference type="SMART" id="SM00355">
    <property type="entry name" value="ZnF_C2H2"/>
    <property type="match status" value="3"/>
</dbReference>
<keyword evidence="6" id="KW-0804">Transcription</keyword>
<dbReference type="PROSITE" id="PS00028">
    <property type="entry name" value="ZINC_FINGER_C2H2_1"/>
    <property type="match status" value="2"/>
</dbReference>
<dbReference type="GO" id="GO:0000981">
    <property type="term" value="F:DNA-binding transcription factor activity, RNA polymerase II-specific"/>
    <property type="evidence" value="ECO:0007669"/>
    <property type="project" value="TreeGrafter"/>
</dbReference>
<dbReference type="PROSITE" id="PS50157">
    <property type="entry name" value="ZINC_FINGER_C2H2_2"/>
    <property type="match status" value="3"/>
</dbReference>
<evidence type="ECO:0000256" key="6">
    <source>
        <dbReference type="ARBA" id="ARBA00023163"/>
    </source>
</evidence>
<dbReference type="Proteomes" id="UP001249851">
    <property type="component" value="Unassembled WGS sequence"/>
</dbReference>
<name>A0AAD9Q2R7_ACRCE</name>
<feature type="compositionally biased region" description="Polar residues" evidence="8">
    <location>
        <begin position="297"/>
        <end position="307"/>
    </location>
</feature>
<dbReference type="SUPFAM" id="SSF57667">
    <property type="entry name" value="beta-beta-alpha zinc fingers"/>
    <property type="match status" value="2"/>
</dbReference>
<reference evidence="10" key="2">
    <citation type="journal article" date="2023" name="Science">
        <title>Genomic signatures of disease resistance in endangered staghorn corals.</title>
        <authorList>
            <person name="Vollmer S.V."/>
            <person name="Selwyn J.D."/>
            <person name="Despard B.A."/>
            <person name="Roesel C.L."/>
        </authorList>
    </citation>
    <scope>NUCLEOTIDE SEQUENCE</scope>
    <source>
        <strain evidence="10">K2</strain>
    </source>
</reference>
<accession>A0AAD9Q2R7</accession>
<sequence length="703" mass="78740">MLVMRERLRKETYRLVDTEVFRDSYRKAGKSTKRPLPVEVGNGTIPKVKCQAVIGRHGDATSSFSLGSRQMSSIERACYEDFQSYIPEITAESQYKYPNEVYNSNLDGGIILPGQPSFSSESCGLKTFPPSSGNKTSPTSRPYCYGVGEEPCIFKDCKDEASGTFENCKRSDSNDDNLSLGNDSCPDCHVSSGTHFPSHKSLHTSSNGVLSLCDQQICPTVSIRVDISCPLSTCSCNKISQSHQGAGSISSIHCSHKSDRSHGVLKSNFHQGLPGGFCAQANTFNSRRNSTSSHTSDFNTDPTNSQFKLRHSSDADIKPCLTRYEGFTDKNGHSVRESPNSIYKNIGIQNGTHWVNDQGNQMFDFHTIDTKPSAFNTRDERLTSSTLVKHDNEMLWGKNGMQENFLSYESSFAEQEMETTPFEKTQRDSKSGYLNNLVMDSHRDATELRLIDPEKIFGHNTQFHPKHTLPEEKRKMCMLSPSLGRVRSCHQAEHPTSMSNDVTFNEGLFMEPSSHITNLSNLVAKIHPDHGNIMTGQRSVQMEGQVNEMPVKRRSHCVCPNCLSGLNSVTENVQQRSHSCHYPGCGKVYGKTSHLKAHLRWHKGERPFVCSWNTGLRQCGKSFTRSDELQRHLRIHTKEKSFLCSICNKAFGRSDHLSKHLKTHDNERKKASQHKSIEENCLNSSTKLLQVDDNDGDGVNVKN</sequence>
<evidence type="ECO:0000313" key="11">
    <source>
        <dbReference type="Proteomes" id="UP001249851"/>
    </source>
</evidence>
<dbReference type="Gene3D" id="3.30.160.60">
    <property type="entry name" value="Classic Zinc Finger"/>
    <property type="match status" value="3"/>
</dbReference>
<evidence type="ECO:0000256" key="8">
    <source>
        <dbReference type="SAM" id="MobiDB-lite"/>
    </source>
</evidence>
<comment type="caution">
    <text evidence="10">The sequence shown here is derived from an EMBL/GenBank/DDBJ whole genome shotgun (WGS) entry which is preliminary data.</text>
</comment>
<evidence type="ECO:0000256" key="5">
    <source>
        <dbReference type="ARBA" id="ARBA00023015"/>
    </source>
</evidence>
<keyword evidence="4" id="KW-0862">Zinc</keyword>
<protein>
    <submittedName>
        <fullName evidence="10">Transcription factor Sp3</fullName>
    </submittedName>
</protein>
<keyword evidence="1" id="KW-0479">Metal-binding</keyword>
<proteinExistence type="predicted"/>
<feature type="region of interest" description="Disordered" evidence="8">
    <location>
        <begin position="288"/>
        <end position="308"/>
    </location>
</feature>
<evidence type="ECO:0000256" key="3">
    <source>
        <dbReference type="ARBA" id="ARBA00022771"/>
    </source>
</evidence>
<keyword evidence="11" id="KW-1185">Reference proteome</keyword>
<evidence type="ECO:0000259" key="9">
    <source>
        <dbReference type="PROSITE" id="PS50157"/>
    </source>
</evidence>
<gene>
    <name evidence="10" type="ORF">P5673_024912</name>
</gene>
<dbReference type="PANTHER" id="PTHR23235:SF177">
    <property type="entry name" value="C2H2-TYPE DOMAIN-CONTAINING PROTEIN"/>
    <property type="match status" value="1"/>
</dbReference>
<organism evidence="10 11">
    <name type="scientific">Acropora cervicornis</name>
    <name type="common">Staghorn coral</name>
    <dbReference type="NCBI Taxonomy" id="6130"/>
    <lineage>
        <taxon>Eukaryota</taxon>
        <taxon>Metazoa</taxon>
        <taxon>Cnidaria</taxon>
        <taxon>Anthozoa</taxon>
        <taxon>Hexacorallia</taxon>
        <taxon>Scleractinia</taxon>
        <taxon>Astrocoeniina</taxon>
        <taxon>Acroporidae</taxon>
        <taxon>Acropora</taxon>
    </lineage>
</organism>
<feature type="domain" description="C2H2-type" evidence="9">
    <location>
        <begin position="642"/>
        <end position="669"/>
    </location>
</feature>
<dbReference type="InterPro" id="IPR013087">
    <property type="entry name" value="Znf_C2H2_type"/>
</dbReference>
<evidence type="ECO:0000256" key="4">
    <source>
        <dbReference type="ARBA" id="ARBA00022833"/>
    </source>
</evidence>